<dbReference type="PRINTS" id="PR00080">
    <property type="entry name" value="SDRFAMILY"/>
</dbReference>
<dbReference type="FunFam" id="3.40.50.720:FF:000240">
    <property type="entry name" value="SDR family oxidoreductase"/>
    <property type="match status" value="1"/>
</dbReference>
<dbReference type="InterPro" id="IPR036291">
    <property type="entry name" value="NAD(P)-bd_dom_sf"/>
</dbReference>
<comment type="similarity">
    <text evidence="1">Belongs to the short-chain dehydrogenases/reductases (SDR) family.</text>
</comment>
<keyword evidence="5" id="KW-1185">Reference proteome</keyword>
<dbReference type="EMBL" id="JACHND010000001">
    <property type="protein sequence ID" value="MBB4698750.1"/>
    <property type="molecule type" value="Genomic_DNA"/>
</dbReference>
<gene>
    <name evidence="4" type="ORF">BJ982_000294</name>
</gene>
<dbReference type="GO" id="GO:0005975">
    <property type="term" value="P:carbohydrate metabolic process"/>
    <property type="evidence" value="ECO:0007669"/>
    <property type="project" value="UniProtKB-ARBA"/>
</dbReference>
<dbReference type="PRINTS" id="PR00081">
    <property type="entry name" value="GDHRDH"/>
</dbReference>
<dbReference type="SUPFAM" id="SSF51735">
    <property type="entry name" value="NAD(P)-binding Rossmann-fold domains"/>
    <property type="match status" value="1"/>
</dbReference>
<dbReference type="AlphaFoldDB" id="A0A7W7D3N3"/>
<dbReference type="PANTHER" id="PTHR42760">
    <property type="entry name" value="SHORT-CHAIN DEHYDROGENASES/REDUCTASES FAMILY MEMBER"/>
    <property type="match status" value="1"/>
</dbReference>
<dbReference type="NCBIfam" id="NF005559">
    <property type="entry name" value="PRK07231.1"/>
    <property type="match status" value="1"/>
</dbReference>
<dbReference type="SMART" id="SM00822">
    <property type="entry name" value="PKS_KR"/>
    <property type="match status" value="1"/>
</dbReference>
<dbReference type="PANTHER" id="PTHR42760:SF115">
    <property type="entry name" value="3-OXOACYL-[ACYL-CARRIER-PROTEIN] REDUCTASE FABG"/>
    <property type="match status" value="1"/>
</dbReference>
<evidence type="ECO:0000256" key="1">
    <source>
        <dbReference type="ARBA" id="ARBA00006484"/>
    </source>
</evidence>
<evidence type="ECO:0000313" key="4">
    <source>
        <dbReference type="EMBL" id="MBB4698750.1"/>
    </source>
</evidence>
<organism evidence="4 5">
    <name type="scientific">Sphaerisporangium siamense</name>
    <dbReference type="NCBI Taxonomy" id="795645"/>
    <lineage>
        <taxon>Bacteria</taxon>
        <taxon>Bacillati</taxon>
        <taxon>Actinomycetota</taxon>
        <taxon>Actinomycetes</taxon>
        <taxon>Streptosporangiales</taxon>
        <taxon>Streptosporangiaceae</taxon>
        <taxon>Sphaerisporangium</taxon>
    </lineage>
</organism>
<dbReference type="InterPro" id="IPR002347">
    <property type="entry name" value="SDR_fam"/>
</dbReference>
<evidence type="ECO:0000256" key="2">
    <source>
        <dbReference type="ARBA" id="ARBA00023002"/>
    </source>
</evidence>
<sequence>MNALEKFSLEGKTALVTGGNRGLGRGIAQALGEAGAAVAVTARTEEAAKTAAAELGELGIRAYGLRLEVSDMDDVERAVATIAAEFGEIDVLVNNAGVSIGGAAFDAPDSTWREVMSTNVDGVWYCSRAVGRRMRERSGGTIVNIGSISAEIVNQPRWQVSYLTSKAAVHQMTRALAAEWAPYGIRVNAVAPGYFLTEASPVDQPEYKPYCVDPAAMKRYGEPDELGPTVIYLASDASSFMTGSIVKIDGGYTLF</sequence>
<protein>
    <submittedName>
        <fullName evidence="4">NAD(P)-dependent dehydrogenase (Short-subunit alcohol dehydrogenase family)</fullName>
    </submittedName>
</protein>
<dbReference type="RefSeq" id="WP_184875812.1">
    <property type="nucleotide sequence ID" value="NZ_BOOV01000013.1"/>
</dbReference>
<name>A0A7W7D3N3_9ACTN</name>
<evidence type="ECO:0000259" key="3">
    <source>
        <dbReference type="SMART" id="SM00822"/>
    </source>
</evidence>
<dbReference type="Pfam" id="PF13561">
    <property type="entry name" value="adh_short_C2"/>
    <property type="match status" value="1"/>
</dbReference>
<dbReference type="InterPro" id="IPR057326">
    <property type="entry name" value="KR_dom"/>
</dbReference>
<comment type="caution">
    <text evidence="4">The sequence shown here is derived from an EMBL/GenBank/DDBJ whole genome shotgun (WGS) entry which is preliminary data.</text>
</comment>
<accession>A0A7W7D3N3</accession>
<proteinExistence type="inferred from homology"/>
<reference evidence="4 5" key="1">
    <citation type="submission" date="2020-08" db="EMBL/GenBank/DDBJ databases">
        <title>Sequencing the genomes of 1000 actinobacteria strains.</title>
        <authorList>
            <person name="Klenk H.-P."/>
        </authorList>
    </citation>
    <scope>NUCLEOTIDE SEQUENCE [LARGE SCALE GENOMIC DNA]</scope>
    <source>
        <strain evidence="4 5">DSM 45784</strain>
    </source>
</reference>
<keyword evidence="2" id="KW-0560">Oxidoreductase</keyword>
<feature type="domain" description="Ketoreductase" evidence="3">
    <location>
        <begin position="12"/>
        <end position="193"/>
    </location>
</feature>
<dbReference type="Gene3D" id="3.40.50.720">
    <property type="entry name" value="NAD(P)-binding Rossmann-like Domain"/>
    <property type="match status" value="1"/>
</dbReference>
<dbReference type="Proteomes" id="UP000542210">
    <property type="component" value="Unassembled WGS sequence"/>
</dbReference>
<dbReference type="GO" id="GO:0016616">
    <property type="term" value="F:oxidoreductase activity, acting on the CH-OH group of donors, NAD or NADP as acceptor"/>
    <property type="evidence" value="ECO:0007669"/>
    <property type="project" value="UniProtKB-ARBA"/>
</dbReference>
<evidence type="ECO:0000313" key="5">
    <source>
        <dbReference type="Proteomes" id="UP000542210"/>
    </source>
</evidence>